<sequence>MRKMTLRKSLAWRTILISRMKPLSLWPFDFEFGRVWGVLLIRVLLGGLLVSVLVASLR</sequence>
<comment type="caution">
    <text evidence="1">The sequence shown here is derived from an EMBL/GenBank/DDBJ whole genome shotgun (WGS) entry which is preliminary data.</text>
</comment>
<protein>
    <submittedName>
        <fullName evidence="1">Uncharacterized protein</fullName>
    </submittedName>
</protein>
<accession>A0ACC0MNN0</accession>
<dbReference type="Proteomes" id="UP001062846">
    <property type="component" value="Chromosome 8"/>
</dbReference>
<name>A0ACC0MNN0_RHOML</name>
<keyword evidence="2" id="KW-1185">Reference proteome</keyword>
<reference evidence="1" key="1">
    <citation type="submission" date="2022-02" db="EMBL/GenBank/DDBJ databases">
        <title>Plant Genome Project.</title>
        <authorList>
            <person name="Zhang R.-G."/>
        </authorList>
    </citation>
    <scope>NUCLEOTIDE SEQUENCE</scope>
    <source>
        <strain evidence="1">AT1</strain>
    </source>
</reference>
<organism evidence="1 2">
    <name type="scientific">Rhododendron molle</name>
    <name type="common">Chinese azalea</name>
    <name type="synonym">Azalea mollis</name>
    <dbReference type="NCBI Taxonomy" id="49168"/>
    <lineage>
        <taxon>Eukaryota</taxon>
        <taxon>Viridiplantae</taxon>
        <taxon>Streptophyta</taxon>
        <taxon>Embryophyta</taxon>
        <taxon>Tracheophyta</taxon>
        <taxon>Spermatophyta</taxon>
        <taxon>Magnoliopsida</taxon>
        <taxon>eudicotyledons</taxon>
        <taxon>Gunneridae</taxon>
        <taxon>Pentapetalae</taxon>
        <taxon>asterids</taxon>
        <taxon>Ericales</taxon>
        <taxon>Ericaceae</taxon>
        <taxon>Ericoideae</taxon>
        <taxon>Rhodoreae</taxon>
        <taxon>Rhododendron</taxon>
    </lineage>
</organism>
<evidence type="ECO:0000313" key="2">
    <source>
        <dbReference type="Proteomes" id="UP001062846"/>
    </source>
</evidence>
<proteinExistence type="predicted"/>
<dbReference type="EMBL" id="CM046395">
    <property type="protein sequence ID" value="KAI8542224.1"/>
    <property type="molecule type" value="Genomic_DNA"/>
</dbReference>
<gene>
    <name evidence="1" type="ORF">RHMOL_Rhmol08G0121600</name>
</gene>
<evidence type="ECO:0000313" key="1">
    <source>
        <dbReference type="EMBL" id="KAI8542224.1"/>
    </source>
</evidence>